<dbReference type="InterPro" id="IPR012373">
    <property type="entry name" value="Ferrdict_sens_TM"/>
</dbReference>
<dbReference type="PANTHER" id="PTHR30273">
    <property type="entry name" value="PERIPLASMIC SIGNAL SENSOR AND SIGMA FACTOR ACTIVATOR FECR-RELATED"/>
    <property type="match status" value="1"/>
</dbReference>
<dbReference type="Gene3D" id="2.60.120.1440">
    <property type="match status" value="1"/>
</dbReference>
<proteinExistence type="predicted"/>
<reference evidence="2 3" key="1">
    <citation type="submission" date="2019-02" db="EMBL/GenBank/DDBJ databases">
        <title>Emended description of the genus Rhodopseudomonas and description of Rhodopseudomonas albus sp. nov., a non-phototrophic, heavy-metal-tolerant bacterium isolated from garden soil.</title>
        <authorList>
            <person name="Bao Z."/>
            <person name="Cao W.W."/>
            <person name="Sato Y."/>
            <person name="Nishizawa T."/>
            <person name="Zhao J."/>
            <person name="Guo Y."/>
            <person name="Ohta H."/>
        </authorList>
    </citation>
    <scope>NUCLEOTIDE SEQUENCE [LARGE SCALE GENOMIC DNA]</scope>
    <source>
        <strain evidence="2 3">SK50-23</strain>
    </source>
</reference>
<feature type="domain" description="FecR protein" evidence="1">
    <location>
        <begin position="109"/>
        <end position="200"/>
    </location>
</feature>
<dbReference type="Proteomes" id="UP000682843">
    <property type="component" value="Chromosome"/>
</dbReference>
<dbReference type="InterPro" id="IPR006860">
    <property type="entry name" value="FecR"/>
</dbReference>
<organism evidence="2 3">
    <name type="scientific">Tardiphaga alba</name>
    <dbReference type="NCBI Taxonomy" id="340268"/>
    <lineage>
        <taxon>Bacteria</taxon>
        <taxon>Pseudomonadati</taxon>
        <taxon>Pseudomonadota</taxon>
        <taxon>Alphaproteobacteria</taxon>
        <taxon>Hyphomicrobiales</taxon>
        <taxon>Nitrobacteraceae</taxon>
        <taxon>Tardiphaga</taxon>
    </lineage>
</organism>
<dbReference type="Pfam" id="PF04773">
    <property type="entry name" value="FecR"/>
    <property type="match status" value="1"/>
</dbReference>
<name>A0ABX8A837_9BRAD</name>
<dbReference type="PANTHER" id="PTHR30273:SF2">
    <property type="entry name" value="PROTEIN FECR"/>
    <property type="match status" value="1"/>
</dbReference>
<evidence type="ECO:0000259" key="1">
    <source>
        <dbReference type="Pfam" id="PF04773"/>
    </source>
</evidence>
<evidence type="ECO:0000313" key="2">
    <source>
        <dbReference type="EMBL" id="QUS39823.1"/>
    </source>
</evidence>
<accession>A0ABX8A837</accession>
<keyword evidence="3" id="KW-1185">Reference proteome</keyword>
<evidence type="ECO:0000313" key="3">
    <source>
        <dbReference type="Proteomes" id="UP000682843"/>
    </source>
</evidence>
<dbReference type="RefSeq" id="WP_211907792.1">
    <property type="nucleotide sequence ID" value="NZ_CP036498.1"/>
</dbReference>
<dbReference type="Gene3D" id="3.55.50.30">
    <property type="match status" value="1"/>
</dbReference>
<gene>
    <name evidence="2" type="ORF">RPMA_13965</name>
</gene>
<dbReference type="PIRSF" id="PIRSF018266">
    <property type="entry name" value="FecR"/>
    <property type="match status" value="1"/>
</dbReference>
<sequence length="319" mass="34490">MTEAVTEDDRLFGEALDLMIRLQNDPANPVARDLVRSWRARGADHEAVWAEVTEIHGMAGKVLTDQRKAAQPGTRMSRRNMILGGAVAVAAAGASAAYGPDTWLRLQADHVTATAELRRVALTDGSTVTLGPKSAIRSAFAPTERRVELLAGMAFFDVADDPARPFRATLDRLSLSSFGGAFDLSRDTGFDTMSVGRGSVDATLPNAMLSSSVTLVQGDVLSWDDDLGKAERSKRDLAQIAAWRDSMIVAERETVAAVTSRIRRWYNGRIVIADASLGAQRISGVFDLKDPIMALEAVVHPYGAKIRQLSPWLTVVSTI</sequence>
<dbReference type="EMBL" id="CP036498">
    <property type="protein sequence ID" value="QUS39823.1"/>
    <property type="molecule type" value="Genomic_DNA"/>
</dbReference>
<protein>
    <submittedName>
        <fullName evidence="2">DUF4974 domain-containing protein</fullName>
    </submittedName>
</protein>